<feature type="compositionally biased region" description="Basic and acidic residues" evidence="1">
    <location>
        <begin position="95"/>
        <end position="104"/>
    </location>
</feature>
<keyword evidence="4" id="KW-1185">Reference proteome</keyword>
<dbReference type="Pfam" id="PF10263">
    <property type="entry name" value="SprT-like"/>
    <property type="match status" value="1"/>
</dbReference>
<dbReference type="GO" id="GO:0006950">
    <property type="term" value="P:response to stress"/>
    <property type="evidence" value="ECO:0007669"/>
    <property type="project" value="UniProtKB-ARBA"/>
</dbReference>
<dbReference type="AlphaFoldDB" id="A0A139H0G5"/>
<dbReference type="GO" id="GO:0005634">
    <property type="term" value="C:nucleus"/>
    <property type="evidence" value="ECO:0007669"/>
    <property type="project" value="TreeGrafter"/>
</dbReference>
<protein>
    <recommendedName>
        <fullName evidence="2">SprT-like domain-containing protein</fullName>
    </recommendedName>
</protein>
<proteinExistence type="predicted"/>
<comment type="caution">
    <text evidence="3">The sequence shown here is derived from an EMBL/GenBank/DDBJ whole genome shotgun (WGS) entry which is preliminary data.</text>
</comment>
<evidence type="ECO:0000313" key="4">
    <source>
        <dbReference type="Proteomes" id="UP000070133"/>
    </source>
</evidence>
<organism evidence="3 4">
    <name type="scientific">Pseudocercospora eumusae</name>
    <dbReference type="NCBI Taxonomy" id="321146"/>
    <lineage>
        <taxon>Eukaryota</taxon>
        <taxon>Fungi</taxon>
        <taxon>Dikarya</taxon>
        <taxon>Ascomycota</taxon>
        <taxon>Pezizomycotina</taxon>
        <taxon>Dothideomycetes</taxon>
        <taxon>Dothideomycetidae</taxon>
        <taxon>Mycosphaerellales</taxon>
        <taxon>Mycosphaerellaceae</taxon>
        <taxon>Pseudocercospora</taxon>
    </lineage>
</organism>
<dbReference type="OrthoDB" id="20772at2759"/>
<feature type="domain" description="SprT-like" evidence="2">
    <location>
        <begin position="377"/>
        <end position="553"/>
    </location>
</feature>
<feature type="region of interest" description="Disordered" evidence="1">
    <location>
        <begin position="1"/>
        <end position="193"/>
    </location>
</feature>
<dbReference type="InterPro" id="IPR036910">
    <property type="entry name" value="HMG_box_dom_sf"/>
</dbReference>
<feature type="region of interest" description="Disordered" evidence="1">
    <location>
        <begin position="310"/>
        <end position="334"/>
    </location>
</feature>
<feature type="region of interest" description="Disordered" evidence="1">
    <location>
        <begin position="558"/>
        <end position="580"/>
    </location>
</feature>
<sequence>MARRRILDDSEDEYSPAHATTEARPTQTTRPARTTQATTSRRTKPEVSGAAAAEIGSNHGGKNTATDVRKLKSQIRLAPMKSMEHHNDLTIQDDTPERSRERAPLRSLKTMSEKTTLSKQKSRRAVTPEIPSSIPSDEDMDEDQAGQQSQTEEIDFEESIWCGSDGDAPASDDELPSPSTFFPARRKQESRADIAQEMKALQIFDDEVPAQLKPLNIIFPQEASRQVNSSDNENDENENSPPRYREQKPPKKTSFNRPATPPPAPESPGKLKSPSKLQSPSKRAPRVPTPPLRPSLDAFWTAEAINDWNDQYSPQKPLKSPRKLFSKQPPTLDSDELFRKVSPCKLPQSPSKRTKAEIQARKDWDIRKHNLAASFLAELDQTITGGKVSELSESTGGVQLVWSKTLNSTAGRANWRRETTRSHSKENPTRMLATHKHFASIELAEKVLTYSEEAETRLINVIAHEFCHLCNFMISGVKDQPHGASFKQWGAKCSKVFADRGITVTTKHRYEIEYKYIWRCEDEECGMEFKRHSKSIDPKRHRCGRCRANLLQIKPVPRGVAKSGNQSSGKAMSVDGIPRMPPKATPVNGYAAYVKEHFGDVKKRMPGSSHKQVMEALGKQYRNEKAARASGTVDIDDVAKKLGNVRLEVKEVIDLD</sequence>
<dbReference type="SMART" id="SM00731">
    <property type="entry name" value="SprT"/>
    <property type="match status" value="1"/>
</dbReference>
<feature type="compositionally biased region" description="Low complexity" evidence="1">
    <location>
        <begin position="19"/>
        <end position="40"/>
    </location>
</feature>
<dbReference type="Pfam" id="PF17283">
    <property type="entry name" value="Zn_ribbon_SprT"/>
    <property type="match status" value="1"/>
</dbReference>
<dbReference type="CDD" id="cd00084">
    <property type="entry name" value="HMG-box_SF"/>
    <property type="match status" value="1"/>
</dbReference>
<dbReference type="Proteomes" id="UP000070133">
    <property type="component" value="Unassembled WGS sequence"/>
</dbReference>
<dbReference type="PANTHER" id="PTHR23099:SF0">
    <property type="entry name" value="GERM CELL NUCLEAR ACIDIC PROTEIN"/>
    <property type="match status" value="1"/>
</dbReference>
<feature type="compositionally biased region" description="Polar residues" evidence="1">
    <location>
        <begin position="109"/>
        <end position="119"/>
    </location>
</feature>
<dbReference type="InterPro" id="IPR006640">
    <property type="entry name" value="SprT-like_domain"/>
</dbReference>
<reference evidence="3 4" key="1">
    <citation type="submission" date="2015-07" db="EMBL/GenBank/DDBJ databases">
        <title>Comparative genomics of the Sigatoka disease complex on banana suggests a link between parallel evolutionary changes in Pseudocercospora fijiensis and Pseudocercospora eumusae and increased virulence on the banana host.</title>
        <authorList>
            <person name="Chang T.-C."/>
            <person name="Salvucci A."/>
            <person name="Crous P.W."/>
            <person name="Stergiopoulos I."/>
        </authorList>
    </citation>
    <scope>NUCLEOTIDE SEQUENCE [LARGE SCALE GENOMIC DNA]</scope>
    <source>
        <strain evidence="3 4">CBS 114824</strain>
    </source>
</reference>
<dbReference type="SUPFAM" id="SSF47095">
    <property type="entry name" value="HMG-box"/>
    <property type="match status" value="1"/>
</dbReference>
<feature type="region of interest" description="Disordered" evidence="1">
    <location>
        <begin position="219"/>
        <end position="294"/>
    </location>
</feature>
<evidence type="ECO:0000259" key="2">
    <source>
        <dbReference type="SMART" id="SM00731"/>
    </source>
</evidence>
<dbReference type="EMBL" id="LFZN01000194">
    <property type="protein sequence ID" value="KXS95889.1"/>
    <property type="molecule type" value="Genomic_DNA"/>
</dbReference>
<accession>A0A139H0G5</accession>
<evidence type="ECO:0000256" key="1">
    <source>
        <dbReference type="SAM" id="MobiDB-lite"/>
    </source>
</evidence>
<gene>
    <name evidence="3" type="ORF">AC578_2645</name>
</gene>
<name>A0A139H0G5_9PEZI</name>
<feature type="compositionally biased region" description="Low complexity" evidence="1">
    <location>
        <begin position="267"/>
        <end position="282"/>
    </location>
</feature>
<dbReference type="STRING" id="321146.A0A139H0G5"/>
<dbReference type="InterPro" id="IPR035240">
    <property type="entry name" value="SprT_Zn_ribbon"/>
</dbReference>
<dbReference type="PANTHER" id="PTHR23099">
    <property type="entry name" value="TRANSCRIPTIONAL REGULATOR"/>
    <property type="match status" value="1"/>
</dbReference>
<evidence type="ECO:0000313" key="3">
    <source>
        <dbReference type="EMBL" id="KXS95889.1"/>
    </source>
</evidence>